<protein>
    <submittedName>
        <fullName evidence="4">ADP-ribose pyrophosphatase YjhB (NUDIX family)</fullName>
    </submittedName>
</protein>
<dbReference type="AlphaFoldDB" id="A0A562QT67"/>
<comment type="similarity">
    <text evidence="1">Belongs to the Nudix hydrolase family.</text>
</comment>
<dbReference type="RefSeq" id="WP_144448669.1">
    <property type="nucleotide sequence ID" value="NZ_VLKZ01000001.1"/>
</dbReference>
<dbReference type="GO" id="GO:0016787">
    <property type="term" value="F:hydrolase activity"/>
    <property type="evidence" value="ECO:0007669"/>
    <property type="project" value="UniProtKB-KW"/>
</dbReference>
<dbReference type="OrthoDB" id="9800077at2"/>
<dbReference type="InterPro" id="IPR015797">
    <property type="entry name" value="NUDIX_hydrolase-like_dom_sf"/>
</dbReference>
<dbReference type="PROSITE" id="PS51462">
    <property type="entry name" value="NUDIX"/>
    <property type="match status" value="1"/>
</dbReference>
<dbReference type="PRINTS" id="PR00502">
    <property type="entry name" value="NUDIXFAMILY"/>
</dbReference>
<dbReference type="PANTHER" id="PTHR43736:SF1">
    <property type="entry name" value="DIHYDRONEOPTERIN TRIPHOSPHATE DIPHOSPHATASE"/>
    <property type="match status" value="1"/>
</dbReference>
<keyword evidence="2" id="KW-0378">Hydrolase</keyword>
<accession>A0A562QT67</accession>
<reference evidence="4 5" key="1">
    <citation type="journal article" date="2015" name="Stand. Genomic Sci.">
        <title>Genomic Encyclopedia of Bacterial and Archaeal Type Strains, Phase III: the genomes of soil and plant-associated and newly described type strains.</title>
        <authorList>
            <person name="Whitman W.B."/>
            <person name="Woyke T."/>
            <person name="Klenk H.P."/>
            <person name="Zhou Y."/>
            <person name="Lilburn T.G."/>
            <person name="Beck B.J."/>
            <person name="De Vos P."/>
            <person name="Vandamme P."/>
            <person name="Eisen J.A."/>
            <person name="Garrity G."/>
            <person name="Hugenholtz P."/>
            <person name="Kyrpides N.C."/>
        </authorList>
    </citation>
    <scope>NUCLEOTIDE SEQUENCE [LARGE SCALE GENOMIC DNA]</scope>
    <source>
        <strain evidence="4 5">CGMCC 1.10116</strain>
    </source>
</reference>
<evidence type="ECO:0000256" key="1">
    <source>
        <dbReference type="ARBA" id="ARBA00005582"/>
    </source>
</evidence>
<feature type="domain" description="Nudix hydrolase" evidence="3">
    <location>
        <begin position="36"/>
        <end position="161"/>
    </location>
</feature>
<dbReference type="EMBL" id="VLKZ01000001">
    <property type="protein sequence ID" value="TWI59843.1"/>
    <property type="molecule type" value="Genomic_DNA"/>
</dbReference>
<dbReference type="PANTHER" id="PTHR43736">
    <property type="entry name" value="ADP-RIBOSE PYROPHOSPHATASE"/>
    <property type="match status" value="1"/>
</dbReference>
<comment type="caution">
    <text evidence="4">The sequence shown here is derived from an EMBL/GenBank/DDBJ whole genome shotgun (WGS) entry which is preliminary data.</text>
</comment>
<dbReference type="Pfam" id="PF00293">
    <property type="entry name" value="NUDIX"/>
    <property type="match status" value="1"/>
</dbReference>
<gene>
    <name evidence="4" type="ORF">IQ10_00265</name>
</gene>
<dbReference type="InterPro" id="IPR000086">
    <property type="entry name" value="NUDIX_hydrolase_dom"/>
</dbReference>
<organism evidence="4 5">
    <name type="scientific">Halalkalibacter nanhaiisediminis</name>
    <dbReference type="NCBI Taxonomy" id="688079"/>
    <lineage>
        <taxon>Bacteria</taxon>
        <taxon>Bacillati</taxon>
        <taxon>Bacillota</taxon>
        <taxon>Bacilli</taxon>
        <taxon>Bacillales</taxon>
        <taxon>Bacillaceae</taxon>
        <taxon>Halalkalibacter</taxon>
    </lineage>
</organism>
<sequence length="188" mass="20840">MEAQYCLSCGTHLEIRNMGGEDRKACPSCSFVFWGNYSIGVGALIMKDHKILLVRRSQEPGKGLWTNPGGYIEQHEPIEKSIVREVFEETGVTAKVRGIVAAGDMPRNVHNVYLVFLMDYVEGEPKPDNVEVDGAGFYSIEEMESMNVAGLTRRLADIAFSSPSQGLIPDPNPVESLPGYGLYRIERI</sequence>
<dbReference type="Proteomes" id="UP000315711">
    <property type="component" value="Unassembled WGS sequence"/>
</dbReference>
<evidence type="ECO:0000313" key="5">
    <source>
        <dbReference type="Proteomes" id="UP000315711"/>
    </source>
</evidence>
<dbReference type="InterPro" id="IPR020476">
    <property type="entry name" value="Nudix_hydrolase"/>
</dbReference>
<evidence type="ECO:0000259" key="3">
    <source>
        <dbReference type="PROSITE" id="PS51462"/>
    </source>
</evidence>
<dbReference type="SUPFAM" id="SSF55811">
    <property type="entry name" value="Nudix"/>
    <property type="match status" value="1"/>
</dbReference>
<evidence type="ECO:0000256" key="2">
    <source>
        <dbReference type="ARBA" id="ARBA00022801"/>
    </source>
</evidence>
<dbReference type="Gene3D" id="3.90.79.10">
    <property type="entry name" value="Nucleoside Triphosphate Pyrophosphohydrolase"/>
    <property type="match status" value="1"/>
</dbReference>
<name>A0A562QT67_9BACI</name>
<keyword evidence="5" id="KW-1185">Reference proteome</keyword>
<proteinExistence type="inferred from homology"/>
<evidence type="ECO:0000313" key="4">
    <source>
        <dbReference type="EMBL" id="TWI59843.1"/>
    </source>
</evidence>